<evidence type="ECO:0000313" key="3">
    <source>
        <dbReference type="EMBL" id="KAF9605359.1"/>
    </source>
</evidence>
<feature type="compositionally biased region" description="Basic residues" evidence="1">
    <location>
        <begin position="108"/>
        <end position="119"/>
    </location>
</feature>
<feature type="transmembrane region" description="Helical" evidence="2">
    <location>
        <begin position="182"/>
        <end position="204"/>
    </location>
</feature>
<keyword evidence="4" id="KW-1185">Reference proteome</keyword>
<dbReference type="EMBL" id="JADFTS010000005">
    <property type="protein sequence ID" value="KAF9605359.1"/>
    <property type="molecule type" value="Genomic_DNA"/>
</dbReference>
<protein>
    <recommendedName>
        <fullName evidence="5">Protein FAR1-RELATED SEQUENCE</fullName>
    </recommendedName>
</protein>
<dbReference type="AlphaFoldDB" id="A0A835HV92"/>
<dbReference type="Proteomes" id="UP000631114">
    <property type="component" value="Unassembled WGS sequence"/>
</dbReference>
<sequence length="247" mass="26804">MVVLFAKGVYEIPPHYVMKCWSKDAKSLDIVYENSTRVNEDNPSLKLKCFSDLCVGCIKLVKKVVHPKTSSRGRPSKRIKNRVEVSQAEKKEKNKCSHCKQPATTSRAVKRERRRRQKVSKPLTLSFSSSLLLLHVEENSELELKVKEMDLKKSGNLVFCGGEQAGRSGVSCIGGATGASCIGGVVGVSSCIGAFLLFLPLLFAGSGRSGVGCIRGVAGTACAALLVLLVLLLLLHYGLVHLQIITY</sequence>
<gene>
    <name evidence="3" type="ORF">IFM89_016494</name>
</gene>
<keyword evidence="2" id="KW-1133">Transmembrane helix</keyword>
<reference evidence="3 4" key="1">
    <citation type="submission" date="2020-10" db="EMBL/GenBank/DDBJ databases">
        <title>The Coptis chinensis genome and diversification of protoberbering-type alkaloids.</title>
        <authorList>
            <person name="Wang B."/>
            <person name="Shu S."/>
            <person name="Song C."/>
            <person name="Liu Y."/>
        </authorList>
    </citation>
    <scope>NUCLEOTIDE SEQUENCE [LARGE SCALE GENOMIC DNA]</scope>
    <source>
        <strain evidence="3">HL-2020</strain>
        <tissue evidence="3">Leaf</tissue>
    </source>
</reference>
<feature type="transmembrane region" description="Helical" evidence="2">
    <location>
        <begin position="216"/>
        <end position="239"/>
    </location>
</feature>
<feature type="compositionally biased region" description="Basic residues" evidence="1">
    <location>
        <begin position="68"/>
        <end position="80"/>
    </location>
</feature>
<keyword evidence="2" id="KW-0812">Transmembrane</keyword>
<feature type="compositionally biased region" description="Basic and acidic residues" evidence="1">
    <location>
        <begin position="81"/>
        <end position="95"/>
    </location>
</feature>
<keyword evidence="2" id="KW-0472">Membrane</keyword>
<evidence type="ECO:0000313" key="4">
    <source>
        <dbReference type="Proteomes" id="UP000631114"/>
    </source>
</evidence>
<comment type="caution">
    <text evidence="3">The sequence shown here is derived from an EMBL/GenBank/DDBJ whole genome shotgun (WGS) entry which is preliminary data.</text>
</comment>
<evidence type="ECO:0000256" key="2">
    <source>
        <dbReference type="SAM" id="Phobius"/>
    </source>
</evidence>
<accession>A0A835HV92</accession>
<evidence type="ECO:0008006" key="5">
    <source>
        <dbReference type="Google" id="ProtNLM"/>
    </source>
</evidence>
<feature type="region of interest" description="Disordered" evidence="1">
    <location>
        <begin position="68"/>
        <end position="121"/>
    </location>
</feature>
<organism evidence="3 4">
    <name type="scientific">Coptis chinensis</name>
    <dbReference type="NCBI Taxonomy" id="261450"/>
    <lineage>
        <taxon>Eukaryota</taxon>
        <taxon>Viridiplantae</taxon>
        <taxon>Streptophyta</taxon>
        <taxon>Embryophyta</taxon>
        <taxon>Tracheophyta</taxon>
        <taxon>Spermatophyta</taxon>
        <taxon>Magnoliopsida</taxon>
        <taxon>Ranunculales</taxon>
        <taxon>Ranunculaceae</taxon>
        <taxon>Coptidoideae</taxon>
        <taxon>Coptis</taxon>
    </lineage>
</organism>
<name>A0A835HV92_9MAGN</name>
<proteinExistence type="predicted"/>
<evidence type="ECO:0000256" key="1">
    <source>
        <dbReference type="SAM" id="MobiDB-lite"/>
    </source>
</evidence>